<dbReference type="InterPro" id="IPR052196">
    <property type="entry name" value="Bact_Kbp"/>
</dbReference>
<dbReference type="InterPro" id="IPR018392">
    <property type="entry name" value="LysM"/>
</dbReference>
<dbReference type="InterPro" id="IPR036779">
    <property type="entry name" value="LysM_dom_sf"/>
</dbReference>
<dbReference type="SUPFAM" id="SSF54106">
    <property type="entry name" value="LysM domain"/>
    <property type="match status" value="1"/>
</dbReference>
<protein>
    <submittedName>
        <fullName evidence="3">LysM peptidoglycan-binding domain-containing protein</fullName>
    </submittedName>
</protein>
<dbReference type="SMART" id="SM00257">
    <property type="entry name" value="LysM"/>
    <property type="match status" value="1"/>
</dbReference>
<comment type="caution">
    <text evidence="3">The sequence shown here is derived from an EMBL/GenBank/DDBJ whole genome shotgun (WGS) entry which is preliminary data.</text>
</comment>
<gene>
    <name evidence="3" type="ORF">EEB11_00045</name>
</gene>
<organism evidence="3 4">
    <name type="scientific">Pseudotabrizicola sediminis</name>
    <dbReference type="NCBI Taxonomy" id="2486418"/>
    <lineage>
        <taxon>Bacteria</taxon>
        <taxon>Pseudomonadati</taxon>
        <taxon>Pseudomonadota</taxon>
        <taxon>Alphaproteobacteria</taxon>
        <taxon>Rhodobacterales</taxon>
        <taxon>Paracoccaceae</taxon>
        <taxon>Pseudotabrizicola</taxon>
    </lineage>
</organism>
<sequence>MSPPTAAETAEPGGTFAGTPAPQAPDGTAAPAPVTADAAASAAEPPPPVSVTVQPGFTLWGIAQQNFGEGILYVQVYEANRDKIGDPDLIYPGQVFTIPAKP</sequence>
<proteinExistence type="predicted"/>
<dbReference type="Gene3D" id="3.10.350.10">
    <property type="entry name" value="LysM domain"/>
    <property type="match status" value="1"/>
</dbReference>
<dbReference type="PANTHER" id="PTHR34700:SF4">
    <property type="entry name" value="PHAGE-LIKE ELEMENT PBSX PROTEIN XKDP"/>
    <property type="match status" value="1"/>
</dbReference>
<evidence type="ECO:0000259" key="2">
    <source>
        <dbReference type="PROSITE" id="PS51782"/>
    </source>
</evidence>
<reference evidence="3 4" key="1">
    <citation type="submission" date="2018-11" db="EMBL/GenBank/DDBJ databases">
        <title>Tabrizicola sp. isolated from sediment of alpine lake.</title>
        <authorList>
            <person name="Liu Z."/>
        </authorList>
    </citation>
    <scope>NUCLEOTIDE SEQUENCE [LARGE SCALE GENOMIC DNA]</scope>
    <source>
        <strain evidence="3 4">DRYC-M-16</strain>
    </source>
</reference>
<dbReference type="EMBL" id="RPEM01000001">
    <property type="protein sequence ID" value="TGD45450.1"/>
    <property type="molecule type" value="Genomic_DNA"/>
</dbReference>
<dbReference type="PANTHER" id="PTHR34700">
    <property type="entry name" value="POTASSIUM BINDING PROTEIN KBP"/>
    <property type="match status" value="1"/>
</dbReference>
<feature type="compositionally biased region" description="Low complexity" evidence="1">
    <location>
        <begin position="24"/>
        <end position="43"/>
    </location>
</feature>
<dbReference type="Proteomes" id="UP000297741">
    <property type="component" value="Unassembled WGS sequence"/>
</dbReference>
<dbReference type="PROSITE" id="PS51782">
    <property type="entry name" value="LYSM"/>
    <property type="match status" value="1"/>
</dbReference>
<evidence type="ECO:0000313" key="3">
    <source>
        <dbReference type="EMBL" id="TGD45450.1"/>
    </source>
</evidence>
<feature type="region of interest" description="Disordered" evidence="1">
    <location>
        <begin position="1"/>
        <end position="50"/>
    </location>
</feature>
<name>A0ABY2KT17_9RHOB</name>
<accession>A0ABY2KT17</accession>
<feature type="domain" description="LysM" evidence="2">
    <location>
        <begin position="49"/>
        <end position="98"/>
    </location>
</feature>
<evidence type="ECO:0000313" key="4">
    <source>
        <dbReference type="Proteomes" id="UP000297741"/>
    </source>
</evidence>
<keyword evidence="4" id="KW-1185">Reference proteome</keyword>
<evidence type="ECO:0000256" key="1">
    <source>
        <dbReference type="SAM" id="MobiDB-lite"/>
    </source>
</evidence>
<dbReference type="CDD" id="cd00118">
    <property type="entry name" value="LysM"/>
    <property type="match status" value="1"/>
</dbReference>
<dbReference type="Pfam" id="PF01476">
    <property type="entry name" value="LysM"/>
    <property type="match status" value="1"/>
</dbReference>